<reference evidence="6" key="1">
    <citation type="submission" date="2016-11" db="EMBL/GenBank/DDBJ databases">
        <authorList>
            <person name="Varghese N."/>
            <person name="Submissions S."/>
        </authorList>
    </citation>
    <scope>NUCLEOTIDE SEQUENCE [LARGE SCALE GENOMIC DNA]</scope>
    <source>
        <strain evidence="6">DSM 16990</strain>
    </source>
</reference>
<organism evidence="5 6">
    <name type="scientific">Pedobacter caeni</name>
    <dbReference type="NCBI Taxonomy" id="288992"/>
    <lineage>
        <taxon>Bacteria</taxon>
        <taxon>Pseudomonadati</taxon>
        <taxon>Bacteroidota</taxon>
        <taxon>Sphingobacteriia</taxon>
        <taxon>Sphingobacteriales</taxon>
        <taxon>Sphingobacteriaceae</taxon>
        <taxon>Pedobacter</taxon>
    </lineage>
</organism>
<dbReference type="InterPro" id="IPR008979">
    <property type="entry name" value="Galactose-bd-like_sf"/>
</dbReference>
<evidence type="ECO:0000313" key="5">
    <source>
        <dbReference type="EMBL" id="SHF44018.1"/>
    </source>
</evidence>
<accession>A0A1M5BNB5</accession>
<evidence type="ECO:0000259" key="4">
    <source>
        <dbReference type="Pfam" id="PF17166"/>
    </source>
</evidence>
<dbReference type="STRING" id="288992.SAMN04488522_1021277"/>
<evidence type="ECO:0008006" key="7">
    <source>
        <dbReference type="Google" id="ProtNLM"/>
    </source>
</evidence>
<feature type="chain" id="PRO_5012160503" description="DUF4959 domain-containing protein" evidence="1">
    <location>
        <begin position="22"/>
        <end position="399"/>
    </location>
</feature>
<dbReference type="AlphaFoldDB" id="A0A1M5BNB5"/>
<dbReference type="SUPFAM" id="SSF49785">
    <property type="entry name" value="Galactose-binding domain-like"/>
    <property type="match status" value="1"/>
</dbReference>
<protein>
    <recommendedName>
        <fullName evidence="7">DUF4959 domain-containing protein</fullName>
    </recommendedName>
</protein>
<dbReference type="RefSeq" id="WP_073231838.1">
    <property type="nucleotide sequence ID" value="NZ_FQUQ01000002.1"/>
</dbReference>
<dbReference type="OrthoDB" id="1312186at2"/>
<evidence type="ECO:0000259" key="3">
    <source>
        <dbReference type="Pfam" id="PF16391"/>
    </source>
</evidence>
<sequence length="399" mass="44859">MKQTYSFLILILGIMAFWSCSKTDMNTQGPIEKDGTKPGAVSNVKVENTPGGAVITYSLPADEDLQYVLAEYAINSTTTRQAKTSRFNDTIRVDGFIKAGEYDVRLYAVDRSENRSDETVVKVKPSTPPYRKIASSLTLNNDFGGVNVTFENPGEDKIALVILSKNTNGELEPIETFYTQTKQGSFSARGYDPVKRLFGVYIKDRFNNTSDTLLKEMSPFLEKKLDKSKFRQYILPNDQPSAYDWEMRYMWDDKTGEPGFHTLQGAAPSPHRFTFDLGAVAKLSRFKILQRIDGGWQYQHGNPQIFNLYGSAVIPNSSGSWDGWIKLGSFLSKKPSGLPLGQTTNEDIVYARGSDGLGEEFLIPIAAPAIRYIRFEQIKNWGNTDFFHALEITFWGNTQ</sequence>
<evidence type="ECO:0000313" key="6">
    <source>
        <dbReference type="Proteomes" id="UP000184287"/>
    </source>
</evidence>
<dbReference type="InterPro" id="IPR032164">
    <property type="entry name" value="DUF5000"/>
</dbReference>
<evidence type="ECO:0000259" key="2">
    <source>
        <dbReference type="Pfam" id="PF16323"/>
    </source>
</evidence>
<feature type="signal peptide" evidence="1">
    <location>
        <begin position="1"/>
        <end position="21"/>
    </location>
</feature>
<proteinExistence type="predicted"/>
<dbReference type="Pfam" id="PF16391">
    <property type="entry name" value="DUF5000"/>
    <property type="match status" value="1"/>
</dbReference>
<dbReference type="InterPro" id="IPR033431">
    <property type="entry name" value="DUF5126"/>
</dbReference>
<dbReference type="Pfam" id="PF17166">
    <property type="entry name" value="DUF5126"/>
    <property type="match status" value="1"/>
</dbReference>
<name>A0A1M5BNB5_9SPHI</name>
<dbReference type="Gene3D" id="2.60.120.260">
    <property type="entry name" value="Galactose-binding domain-like"/>
    <property type="match status" value="1"/>
</dbReference>
<dbReference type="Pfam" id="PF16323">
    <property type="entry name" value="DUF4959"/>
    <property type="match status" value="1"/>
</dbReference>
<dbReference type="Proteomes" id="UP000184287">
    <property type="component" value="Unassembled WGS sequence"/>
</dbReference>
<keyword evidence="1" id="KW-0732">Signal</keyword>
<gene>
    <name evidence="5" type="ORF">SAMN04488522_1021277</name>
</gene>
<feature type="domain" description="DUF5000" evidence="3">
    <location>
        <begin position="251"/>
        <end position="396"/>
    </location>
</feature>
<dbReference type="EMBL" id="FQUQ01000002">
    <property type="protein sequence ID" value="SHF44018.1"/>
    <property type="molecule type" value="Genomic_DNA"/>
</dbReference>
<feature type="domain" description="DUF5126" evidence="4">
    <location>
        <begin position="127"/>
        <end position="228"/>
    </location>
</feature>
<keyword evidence="6" id="KW-1185">Reference proteome</keyword>
<evidence type="ECO:0000256" key="1">
    <source>
        <dbReference type="SAM" id="SignalP"/>
    </source>
</evidence>
<feature type="domain" description="DUF4959" evidence="2">
    <location>
        <begin position="19"/>
        <end position="125"/>
    </location>
</feature>
<dbReference type="InterPro" id="IPR032527">
    <property type="entry name" value="DUF4959"/>
</dbReference>